<dbReference type="EMBL" id="VJMG01000028">
    <property type="protein sequence ID" value="TRL38815.1"/>
    <property type="molecule type" value="Genomic_DNA"/>
</dbReference>
<gene>
    <name evidence="11" type="primary">malQ</name>
    <name evidence="11" type="ORF">FNA46_11685</name>
</gene>
<keyword evidence="6 10" id="KW-0808">Transferase</keyword>
<dbReference type="InterPro" id="IPR003385">
    <property type="entry name" value="Glyco_hydro_77"/>
</dbReference>
<evidence type="ECO:0000256" key="5">
    <source>
        <dbReference type="ARBA" id="ARBA00022676"/>
    </source>
</evidence>
<evidence type="ECO:0000313" key="12">
    <source>
        <dbReference type="Proteomes" id="UP000316801"/>
    </source>
</evidence>
<dbReference type="InterPro" id="IPR017853">
    <property type="entry name" value="GH"/>
</dbReference>
<accession>A0A549TAE0</accession>
<evidence type="ECO:0000256" key="7">
    <source>
        <dbReference type="ARBA" id="ARBA00023277"/>
    </source>
</evidence>
<comment type="caution">
    <text evidence="11">The sequence shown here is derived from an EMBL/GenBank/DDBJ whole genome shotgun (WGS) entry which is preliminary data.</text>
</comment>
<protein>
    <recommendedName>
        <fullName evidence="4 10">4-alpha-glucanotransferase</fullName>
        <ecNumber evidence="3 10">2.4.1.25</ecNumber>
    </recommendedName>
    <alternativeName>
        <fullName evidence="8 10">Amylomaltase</fullName>
    </alternativeName>
    <alternativeName>
        <fullName evidence="9 10">Disproportionating enzyme</fullName>
    </alternativeName>
</protein>
<evidence type="ECO:0000313" key="11">
    <source>
        <dbReference type="EMBL" id="TRL38815.1"/>
    </source>
</evidence>
<dbReference type="Pfam" id="PF02446">
    <property type="entry name" value="Glyco_hydro_77"/>
    <property type="match status" value="1"/>
</dbReference>
<evidence type="ECO:0000256" key="3">
    <source>
        <dbReference type="ARBA" id="ARBA00012560"/>
    </source>
</evidence>
<evidence type="ECO:0000256" key="10">
    <source>
        <dbReference type="RuleBase" id="RU361207"/>
    </source>
</evidence>
<name>A0A549TAE0_9HYPH</name>
<dbReference type="Gene3D" id="3.20.20.80">
    <property type="entry name" value="Glycosidases"/>
    <property type="match status" value="1"/>
</dbReference>
<dbReference type="EC" id="2.4.1.25" evidence="3 10"/>
<dbReference type="RefSeq" id="WP_143125374.1">
    <property type="nucleotide sequence ID" value="NZ_VJMG01000028.1"/>
</dbReference>
<evidence type="ECO:0000256" key="1">
    <source>
        <dbReference type="ARBA" id="ARBA00000439"/>
    </source>
</evidence>
<evidence type="ECO:0000256" key="6">
    <source>
        <dbReference type="ARBA" id="ARBA00022679"/>
    </source>
</evidence>
<proteinExistence type="inferred from homology"/>
<evidence type="ECO:0000256" key="2">
    <source>
        <dbReference type="ARBA" id="ARBA00005684"/>
    </source>
</evidence>
<evidence type="ECO:0000256" key="4">
    <source>
        <dbReference type="ARBA" id="ARBA00020295"/>
    </source>
</evidence>
<evidence type="ECO:0000256" key="9">
    <source>
        <dbReference type="ARBA" id="ARBA00031501"/>
    </source>
</evidence>
<reference evidence="11 12" key="1">
    <citation type="submission" date="2019-07" db="EMBL/GenBank/DDBJ databases">
        <title>Ln-dependent methylotrophs.</title>
        <authorList>
            <person name="Tani A."/>
        </authorList>
    </citation>
    <scope>NUCLEOTIDE SEQUENCE [LARGE SCALE GENOMIC DNA]</scope>
    <source>
        <strain evidence="11 12">SM12</strain>
    </source>
</reference>
<dbReference type="SUPFAM" id="SSF51445">
    <property type="entry name" value="(Trans)glycosidases"/>
    <property type="match status" value="1"/>
</dbReference>
<dbReference type="NCBIfam" id="TIGR00217">
    <property type="entry name" value="malQ"/>
    <property type="match status" value="1"/>
</dbReference>
<keyword evidence="5 10" id="KW-0328">Glycosyltransferase</keyword>
<dbReference type="AlphaFoldDB" id="A0A549TAE0"/>
<keyword evidence="12" id="KW-1185">Reference proteome</keyword>
<keyword evidence="7 10" id="KW-0119">Carbohydrate metabolism</keyword>
<dbReference type="GO" id="GO:0005975">
    <property type="term" value="P:carbohydrate metabolic process"/>
    <property type="evidence" value="ECO:0007669"/>
    <property type="project" value="InterPro"/>
</dbReference>
<dbReference type="PANTHER" id="PTHR32438:SF5">
    <property type="entry name" value="4-ALPHA-GLUCANOTRANSFERASE DPE1, CHLOROPLASTIC_AMYLOPLASTIC"/>
    <property type="match status" value="1"/>
</dbReference>
<comment type="catalytic activity">
    <reaction evidence="1 10">
        <text>Transfers a segment of a (1-&gt;4)-alpha-D-glucan to a new position in an acceptor, which may be glucose or a (1-&gt;4)-alpha-D-glucan.</text>
        <dbReference type="EC" id="2.4.1.25"/>
    </reaction>
</comment>
<dbReference type="Proteomes" id="UP000316801">
    <property type="component" value="Unassembled WGS sequence"/>
</dbReference>
<sequence>MVEPGRFDPHNRQRAGVPLDGLARQHGIAFTRPEPDGTEVPISSDTKRKILSALNVRLDDTSAPAMSACYLPPLLSGERVWGLTLQLYELRSGRNWGIGDFADLVEICHLAGEWGADFIGLNPLHAPFLADPARCSPYEPSSRRWFNPLYIAVDRLPGYTVSLDLLADLEVLRASALVDYPAVAALKLRELRRFWREWRDGGGSVYTPACFDAFCRQGGESLRLHALFETISLDMVARGYSAGWRGWPQDMQDAKGPAVQAFAQSRQDEIEFHMFLQWLVHVQLSDVVGAAERAGLRIGLYLDLAVGEALDGSATWSEPQIYLSSASIGGPPDPWAVDGQDWRLAAFLPSAIAAGDEPPYRRMLEAAMRYAGAVRIDHAAALGRLFLVPFDSTPAEGAYVDYPKEALLQVLSEASHDHQCLVIGEDLGNLPAGLKEDLARANLLSYRIFSYERDDTGFTPADAYPALSLACISTHDHQTLGGWWAGADITARADHGLVPQAVADRDLAQRETERADLVRLLGSEKLTAPAPDTSSLAGSDLDRLILSLHRLMARTPSMLLGVRLADLTKEPEPTNIPGTSDSHPNWRRRLSIALEDLEELSLVAEVTAALRAERPRG</sequence>
<comment type="similarity">
    <text evidence="2 10">Belongs to the disproportionating enzyme family.</text>
</comment>
<dbReference type="PANTHER" id="PTHR32438">
    <property type="entry name" value="4-ALPHA-GLUCANOTRANSFERASE DPE1, CHLOROPLASTIC/AMYLOPLASTIC"/>
    <property type="match status" value="1"/>
</dbReference>
<evidence type="ECO:0000256" key="8">
    <source>
        <dbReference type="ARBA" id="ARBA00031423"/>
    </source>
</evidence>
<dbReference type="GO" id="GO:0004134">
    <property type="term" value="F:4-alpha-glucanotransferase activity"/>
    <property type="evidence" value="ECO:0007669"/>
    <property type="project" value="UniProtKB-EC"/>
</dbReference>
<organism evidence="11 12">
    <name type="scientific">Rhizobium straminoryzae</name>
    <dbReference type="NCBI Taxonomy" id="1387186"/>
    <lineage>
        <taxon>Bacteria</taxon>
        <taxon>Pseudomonadati</taxon>
        <taxon>Pseudomonadota</taxon>
        <taxon>Alphaproteobacteria</taxon>
        <taxon>Hyphomicrobiales</taxon>
        <taxon>Rhizobiaceae</taxon>
        <taxon>Rhizobium/Agrobacterium group</taxon>
        <taxon>Rhizobium</taxon>
    </lineage>
</organism>